<dbReference type="OrthoDB" id="2538110at2759"/>
<dbReference type="Proteomes" id="UP000053890">
    <property type="component" value="Unassembled WGS sequence"/>
</dbReference>
<dbReference type="GeneID" id="28978409"/>
<reference evidence="3 4" key="1">
    <citation type="journal article" date="2015" name="Front. Microbiol.">
        <title>Genome sequence of the plant growth promoting endophytic yeast Rhodotorula graminis WP1.</title>
        <authorList>
            <person name="Firrincieli A."/>
            <person name="Otillar R."/>
            <person name="Salamov A."/>
            <person name="Schmutz J."/>
            <person name="Khan Z."/>
            <person name="Redman R.S."/>
            <person name="Fleck N.D."/>
            <person name="Lindquist E."/>
            <person name="Grigoriev I.V."/>
            <person name="Doty S.L."/>
        </authorList>
    </citation>
    <scope>NUCLEOTIDE SEQUENCE [LARGE SCALE GENOMIC DNA]</scope>
    <source>
        <strain evidence="3 4">WP1</strain>
    </source>
</reference>
<evidence type="ECO:0000313" key="4">
    <source>
        <dbReference type="Proteomes" id="UP000053890"/>
    </source>
</evidence>
<keyword evidence="2" id="KW-0472">Membrane</keyword>
<keyword evidence="2" id="KW-1133">Transmembrane helix</keyword>
<dbReference type="OMA" id="FISIHYH"/>
<gene>
    <name evidence="3" type="ORF">RHOBADRAFT_55669</name>
</gene>
<feature type="compositionally biased region" description="Low complexity" evidence="1">
    <location>
        <begin position="87"/>
        <end position="98"/>
    </location>
</feature>
<evidence type="ECO:0000313" key="3">
    <source>
        <dbReference type="EMBL" id="KPV72567.1"/>
    </source>
</evidence>
<evidence type="ECO:0000256" key="1">
    <source>
        <dbReference type="SAM" id="MobiDB-lite"/>
    </source>
</evidence>
<dbReference type="RefSeq" id="XP_018268616.1">
    <property type="nucleotide sequence ID" value="XM_018417961.1"/>
</dbReference>
<protein>
    <submittedName>
        <fullName evidence="3">Uncharacterized protein</fullName>
    </submittedName>
</protein>
<feature type="region of interest" description="Disordered" evidence="1">
    <location>
        <begin position="1"/>
        <end position="29"/>
    </location>
</feature>
<feature type="transmembrane region" description="Helical" evidence="2">
    <location>
        <begin position="36"/>
        <end position="55"/>
    </location>
</feature>
<keyword evidence="2" id="KW-0812">Transmembrane</keyword>
<evidence type="ECO:0000256" key="2">
    <source>
        <dbReference type="SAM" id="Phobius"/>
    </source>
</evidence>
<accession>A0A0P9ETM2</accession>
<dbReference type="AlphaFoldDB" id="A0A0P9ETM2"/>
<name>A0A0P9ETM2_RHOGW</name>
<sequence>MPSDLRSTASRSHPPPPPPPPRSRLRLPRRPSPLKVFLTLFALTLYLLTALRYSLPPFRPSTEDRVLRSRPALRSVERYSPQHKYRPASSPVVQVVAPDGSRREKGRYY</sequence>
<dbReference type="EMBL" id="KQ474086">
    <property type="protein sequence ID" value="KPV72567.1"/>
    <property type="molecule type" value="Genomic_DNA"/>
</dbReference>
<feature type="compositionally biased region" description="Pro residues" evidence="1">
    <location>
        <begin position="13"/>
        <end position="22"/>
    </location>
</feature>
<organism evidence="3 4">
    <name type="scientific">Rhodotorula graminis (strain WP1)</name>
    <dbReference type="NCBI Taxonomy" id="578459"/>
    <lineage>
        <taxon>Eukaryota</taxon>
        <taxon>Fungi</taxon>
        <taxon>Dikarya</taxon>
        <taxon>Basidiomycota</taxon>
        <taxon>Pucciniomycotina</taxon>
        <taxon>Microbotryomycetes</taxon>
        <taxon>Sporidiobolales</taxon>
        <taxon>Sporidiobolaceae</taxon>
        <taxon>Rhodotorula</taxon>
    </lineage>
</organism>
<proteinExistence type="predicted"/>
<feature type="compositionally biased region" description="Basic and acidic residues" evidence="1">
    <location>
        <begin position="100"/>
        <end position="109"/>
    </location>
</feature>
<feature type="region of interest" description="Disordered" evidence="1">
    <location>
        <begin position="77"/>
        <end position="109"/>
    </location>
</feature>
<keyword evidence="4" id="KW-1185">Reference proteome</keyword>